<dbReference type="EMBL" id="UGEB01000001">
    <property type="protein sequence ID" value="STK81486.1"/>
    <property type="molecule type" value="Genomic_DNA"/>
</dbReference>
<dbReference type="Pfam" id="PF01661">
    <property type="entry name" value="Macro"/>
    <property type="match status" value="1"/>
</dbReference>
<dbReference type="InterPro" id="IPR050892">
    <property type="entry name" value="ADP-ribose_metab_enzymes"/>
</dbReference>
<dbReference type="PROSITE" id="PS51154">
    <property type="entry name" value="MACRO"/>
    <property type="match status" value="1"/>
</dbReference>
<dbReference type="SUPFAM" id="SSF52949">
    <property type="entry name" value="Macro domain-like"/>
    <property type="match status" value="1"/>
</dbReference>
<name>A0A376ZV87_ECOLX</name>
<comment type="catalytic activity">
    <reaction evidence="1">
        <text>an N-(ADP-alpha-D-ribosyl)-thymidine in DNA + H2O = a thymidine in DNA + ADP-D-ribose</text>
        <dbReference type="Rhea" id="RHEA:71655"/>
        <dbReference type="Rhea" id="RHEA-COMP:13556"/>
        <dbReference type="Rhea" id="RHEA-COMP:18051"/>
        <dbReference type="ChEBI" id="CHEBI:15377"/>
        <dbReference type="ChEBI" id="CHEBI:57967"/>
        <dbReference type="ChEBI" id="CHEBI:137386"/>
        <dbReference type="ChEBI" id="CHEBI:191199"/>
    </reaction>
    <physiologicalReaction direction="left-to-right" evidence="1">
        <dbReference type="Rhea" id="RHEA:71656"/>
    </physiologicalReaction>
</comment>
<organism evidence="3 4">
    <name type="scientific">Escherichia coli</name>
    <dbReference type="NCBI Taxonomy" id="562"/>
    <lineage>
        <taxon>Bacteria</taxon>
        <taxon>Pseudomonadati</taxon>
        <taxon>Pseudomonadota</taxon>
        <taxon>Gammaproteobacteria</taxon>
        <taxon>Enterobacterales</taxon>
        <taxon>Enterobacteriaceae</taxon>
        <taxon>Escherichia</taxon>
    </lineage>
</organism>
<evidence type="ECO:0000256" key="1">
    <source>
        <dbReference type="ARBA" id="ARBA00035885"/>
    </source>
</evidence>
<dbReference type="InterPro" id="IPR002589">
    <property type="entry name" value="Macro_dom"/>
</dbReference>
<protein>
    <submittedName>
        <fullName evidence="3">Macro domain</fullName>
    </submittedName>
</protein>
<feature type="domain" description="Macro" evidence="2">
    <location>
        <begin position="1"/>
        <end position="102"/>
    </location>
</feature>
<dbReference type="PANTHER" id="PTHR12521">
    <property type="entry name" value="PROTEIN C6ORF130"/>
    <property type="match status" value="1"/>
</dbReference>
<dbReference type="Gene3D" id="3.40.220.10">
    <property type="entry name" value="Leucine Aminopeptidase, subunit E, domain 1"/>
    <property type="match status" value="1"/>
</dbReference>
<gene>
    <name evidence="3" type="ORF">NCTC8179_02771</name>
</gene>
<evidence type="ECO:0000313" key="4">
    <source>
        <dbReference type="Proteomes" id="UP000255543"/>
    </source>
</evidence>
<evidence type="ECO:0000313" key="3">
    <source>
        <dbReference type="EMBL" id="STK81486.1"/>
    </source>
</evidence>
<proteinExistence type="predicted"/>
<sequence length="102" mass="11608">MFITETGELMGPRWIVNFPTKQHWRADSRMEWIEDGLQDLRRFLIEENVQSIAIPPLGAGNGGLNWPDVRAQIESALGDLQDVDILIYQPTEKYQNVAKALA</sequence>
<dbReference type="Proteomes" id="UP000255543">
    <property type="component" value="Unassembled WGS sequence"/>
</dbReference>
<evidence type="ECO:0000259" key="2">
    <source>
        <dbReference type="PROSITE" id="PS51154"/>
    </source>
</evidence>
<dbReference type="AlphaFoldDB" id="A0A376ZV87"/>
<dbReference type="PANTHER" id="PTHR12521:SF0">
    <property type="entry name" value="ADP-RIBOSE GLYCOHYDROLASE OARD1"/>
    <property type="match status" value="1"/>
</dbReference>
<dbReference type="InterPro" id="IPR043472">
    <property type="entry name" value="Macro_dom-like"/>
</dbReference>
<reference evidence="3 4" key="1">
    <citation type="submission" date="2018-06" db="EMBL/GenBank/DDBJ databases">
        <authorList>
            <consortium name="Pathogen Informatics"/>
            <person name="Doyle S."/>
        </authorList>
    </citation>
    <scope>NUCLEOTIDE SEQUENCE [LARGE SCALE GENOMIC DNA]</scope>
    <source>
        <strain evidence="3 4">NCTC8179</strain>
    </source>
</reference>
<accession>A0A376ZV87</accession>
<dbReference type="GO" id="GO:0140291">
    <property type="term" value="P:peptidyl-glutamate ADP-deribosylation"/>
    <property type="evidence" value="ECO:0007669"/>
    <property type="project" value="TreeGrafter"/>
</dbReference>